<dbReference type="RefSeq" id="WP_249603562.1">
    <property type="nucleotide sequence ID" value="NZ_JAKHSK010000063.1"/>
</dbReference>
<organism evidence="1 2">
    <name type="scientific">Zunongwangia pacifica</name>
    <dbReference type="NCBI Taxonomy" id="2911062"/>
    <lineage>
        <taxon>Bacteria</taxon>
        <taxon>Pseudomonadati</taxon>
        <taxon>Bacteroidota</taxon>
        <taxon>Flavobacteriia</taxon>
        <taxon>Flavobacteriales</taxon>
        <taxon>Flavobacteriaceae</taxon>
        <taxon>Zunongwangia</taxon>
    </lineage>
</organism>
<protein>
    <submittedName>
        <fullName evidence="1">Uncharacterized protein</fullName>
    </submittedName>
</protein>
<evidence type="ECO:0000313" key="2">
    <source>
        <dbReference type="Proteomes" id="UP001139521"/>
    </source>
</evidence>
<keyword evidence="2" id="KW-1185">Reference proteome</keyword>
<reference evidence="1" key="1">
    <citation type="submission" date="2022-01" db="EMBL/GenBank/DDBJ databases">
        <title>Genome sequencing of Zunongwangia sp. M21534 genome.</title>
        <authorList>
            <person name="Chen Y."/>
            <person name="Dong C."/>
            <person name="Shao Z."/>
        </authorList>
    </citation>
    <scope>NUCLEOTIDE SEQUENCE</scope>
    <source>
        <strain evidence="1">MCCC M21534</strain>
    </source>
</reference>
<comment type="caution">
    <text evidence="1">The sequence shown here is derived from an EMBL/GenBank/DDBJ whole genome shotgun (WGS) entry which is preliminary data.</text>
</comment>
<dbReference type="AlphaFoldDB" id="A0A9X1ZTT4"/>
<evidence type="ECO:0000313" key="1">
    <source>
        <dbReference type="EMBL" id="MCL6220887.1"/>
    </source>
</evidence>
<dbReference type="EMBL" id="JAKHSK010000063">
    <property type="protein sequence ID" value="MCL6220887.1"/>
    <property type="molecule type" value="Genomic_DNA"/>
</dbReference>
<accession>A0A9X1ZTT4</accession>
<proteinExistence type="predicted"/>
<sequence length="119" mass="14202">MQLLHTIEDAHKIFETQGSSPLLVTCDDFRDWVCKYDRFPKYLFNELIASQFARLWGIKTPETCFIKVKSEHIPKEKFPQLQLSWFEKECFGSLYLEASKELDHTMLSMFQELIIRKYS</sequence>
<dbReference type="Proteomes" id="UP001139521">
    <property type="component" value="Unassembled WGS sequence"/>
</dbReference>
<gene>
    <name evidence="1" type="ORF">L1967_21565</name>
</gene>
<name>A0A9X1ZTT4_9FLAO</name>